<evidence type="ECO:0000256" key="1">
    <source>
        <dbReference type="SAM" id="Phobius"/>
    </source>
</evidence>
<keyword evidence="1" id="KW-1133">Transmembrane helix</keyword>
<evidence type="ECO:0000313" key="3">
    <source>
        <dbReference type="Proteomes" id="UP000517916"/>
    </source>
</evidence>
<reference evidence="2 3" key="1">
    <citation type="submission" date="2020-08" db="EMBL/GenBank/DDBJ databases">
        <title>Genomic Encyclopedia of Archaeal and Bacterial Type Strains, Phase II (KMG-II): from individual species to whole genera.</title>
        <authorList>
            <person name="Goeker M."/>
        </authorList>
    </citation>
    <scope>NUCLEOTIDE SEQUENCE [LARGE SCALE GENOMIC DNA]</scope>
    <source>
        <strain evidence="2 3">DSM 43850</strain>
    </source>
</reference>
<sequence length="52" mass="5396">MSIVRTSPATALGAAYLGQGLGPLVACAFALFVLLLTARVLLLRTTTGGRHR</sequence>
<proteinExistence type="predicted"/>
<keyword evidence="1" id="KW-0812">Transmembrane</keyword>
<name>A0ABR6B894_9PSEU</name>
<dbReference type="Proteomes" id="UP000517916">
    <property type="component" value="Unassembled WGS sequence"/>
</dbReference>
<dbReference type="RefSeq" id="WP_158510841.1">
    <property type="nucleotide sequence ID" value="NZ_BAAABQ010000011.1"/>
</dbReference>
<comment type="caution">
    <text evidence="2">The sequence shown here is derived from an EMBL/GenBank/DDBJ whole genome shotgun (WGS) entry which is preliminary data.</text>
</comment>
<keyword evidence="3" id="KW-1185">Reference proteome</keyword>
<evidence type="ECO:0000313" key="2">
    <source>
        <dbReference type="EMBL" id="MBA8923095.1"/>
    </source>
</evidence>
<feature type="transmembrane region" description="Helical" evidence="1">
    <location>
        <begin position="20"/>
        <end position="42"/>
    </location>
</feature>
<organism evidence="2 3">
    <name type="scientific">Kutzneria viridogrisea</name>
    <dbReference type="NCBI Taxonomy" id="47990"/>
    <lineage>
        <taxon>Bacteria</taxon>
        <taxon>Bacillati</taxon>
        <taxon>Actinomycetota</taxon>
        <taxon>Actinomycetes</taxon>
        <taxon>Pseudonocardiales</taxon>
        <taxon>Pseudonocardiaceae</taxon>
        <taxon>Kutzneria</taxon>
    </lineage>
</organism>
<protein>
    <submittedName>
        <fullName evidence="2">Uncharacterized protein</fullName>
    </submittedName>
</protein>
<gene>
    <name evidence="2" type="ORF">BC739_000292</name>
</gene>
<accession>A0ABR6B894</accession>
<keyword evidence="1" id="KW-0472">Membrane</keyword>
<dbReference type="EMBL" id="JACJID010000001">
    <property type="protein sequence ID" value="MBA8923095.1"/>
    <property type="molecule type" value="Genomic_DNA"/>
</dbReference>